<dbReference type="Proteomes" id="UP000887013">
    <property type="component" value="Unassembled WGS sequence"/>
</dbReference>
<feature type="non-terminal residue" evidence="1">
    <location>
        <position position="1"/>
    </location>
</feature>
<evidence type="ECO:0000313" key="2">
    <source>
        <dbReference type="Proteomes" id="UP000887013"/>
    </source>
</evidence>
<proteinExistence type="predicted"/>
<reference evidence="1" key="1">
    <citation type="submission" date="2020-08" db="EMBL/GenBank/DDBJ databases">
        <title>Multicomponent nature underlies the extraordinary mechanical properties of spider dragline silk.</title>
        <authorList>
            <person name="Kono N."/>
            <person name="Nakamura H."/>
            <person name="Mori M."/>
            <person name="Yoshida Y."/>
            <person name="Ohtoshi R."/>
            <person name="Malay A.D."/>
            <person name="Moran D.A.P."/>
            <person name="Tomita M."/>
            <person name="Numata K."/>
            <person name="Arakawa K."/>
        </authorList>
    </citation>
    <scope>NUCLEOTIDE SEQUENCE</scope>
</reference>
<dbReference type="OrthoDB" id="6431880at2759"/>
<name>A0A8X6TLU1_NEPPI</name>
<dbReference type="EMBL" id="BMAW01107411">
    <property type="protein sequence ID" value="GFT29244.1"/>
    <property type="molecule type" value="Genomic_DNA"/>
</dbReference>
<sequence>MSESLDNLISEICEINITNSDYLNKKALIMRLALKCSEKLNKISFRDMQQHIKSKNDEVQISKQRLAALEKLKLRKKNENLEIEEFPEIQIEKVISPSNENLEKIDESTSVEKKKNRVPPIMIDESLSPPALLDERSAIVGAKIQARMTNGKLKVFPESIDAHRKMQNFISVKQLKSHTFEMQNQKQLKVI</sequence>
<accession>A0A8X6TLU1</accession>
<organism evidence="1 2">
    <name type="scientific">Nephila pilipes</name>
    <name type="common">Giant wood spider</name>
    <name type="synonym">Nephila maculata</name>
    <dbReference type="NCBI Taxonomy" id="299642"/>
    <lineage>
        <taxon>Eukaryota</taxon>
        <taxon>Metazoa</taxon>
        <taxon>Ecdysozoa</taxon>
        <taxon>Arthropoda</taxon>
        <taxon>Chelicerata</taxon>
        <taxon>Arachnida</taxon>
        <taxon>Araneae</taxon>
        <taxon>Araneomorphae</taxon>
        <taxon>Entelegynae</taxon>
        <taxon>Araneoidea</taxon>
        <taxon>Nephilidae</taxon>
        <taxon>Nephila</taxon>
    </lineage>
</organism>
<keyword evidence="2" id="KW-1185">Reference proteome</keyword>
<dbReference type="AlphaFoldDB" id="A0A8X6TLU1"/>
<gene>
    <name evidence="1" type="ORF">NPIL_236871</name>
</gene>
<protein>
    <submittedName>
        <fullName evidence="1">Uncharacterized protein</fullName>
    </submittedName>
</protein>
<comment type="caution">
    <text evidence="1">The sequence shown here is derived from an EMBL/GenBank/DDBJ whole genome shotgun (WGS) entry which is preliminary data.</text>
</comment>
<evidence type="ECO:0000313" key="1">
    <source>
        <dbReference type="EMBL" id="GFT29244.1"/>
    </source>
</evidence>